<proteinExistence type="predicted"/>
<keyword evidence="3" id="KW-1185">Reference proteome</keyword>
<dbReference type="RefSeq" id="WP_246184003.1">
    <property type="nucleotide sequence ID" value="NZ_CABPSB010000011.1"/>
</dbReference>
<dbReference type="CDD" id="cd02440">
    <property type="entry name" value="AdoMet_MTases"/>
    <property type="match status" value="1"/>
</dbReference>
<organism evidence="2 3">
    <name type="scientific">Pandoraea anhela</name>
    <dbReference type="NCBI Taxonomy" id="2508295"/>
    <lineage>
        <taxon>Bacteria</taxon>
        <taxon>Pseudomonadati</taxon>
        <taxon>Pseudomonadota</taxon>
        <taxon>Betaproteobacteria</taxon>
        <taxon>Burkholderiales</taxon>
        <taxon>Burkholderiaceae</taxon>
        <taxon>Pandoraea</taxon>
    </lineage>
</organism>
<dbReference type="Gene3D" id="3.40.50.150">
    <property type="entry name" value="Vaccinia Virus protein VP39"/>
    <property type="match status" value="1"/>
</dbReference>
<dbReference type="EMBL" id="CABPSB010000011">
    <property type="protein sequence ID" value="VVE22155.1"/>
    <property type="molecule type" value="Genomic_DNA"/>
</dbReference>
<dbReference type="GO" id="GO:0008757">
    <property type="term" value="F:S-adenosylmethionine-dependent methyltransferase activity"/>
    <property type="evidence" value="ECO:0007669"/>
    <property type="project" value="InterPro"/>
</dbReference>
<name>A0A5E4WGF9_9BURK</name>
<protein>
    <recommendedName>
        <fullName evidence="1">Methyltransferase type 11 domain-containing protein</fullName>
    </recommendedName>
</protein>
<feature type="domain" description="Methyltransferase type 11" evidence="1">
    <location>
        <begin position="84"/>
        <end position="133"/>
    </location>
</feature>
<sequence length="228" mass="26320">MFPTYLKPVSLLFRKRRNRRLVAMIERLWRDNERPVSVLDVGGSLVFWLSIPESARQKCDISLINLPGAYEGLPPNEARLRGSFSLLIGDARDLSRFADQSFDLVVCNSVIEHVGSWIDMRTAAKEARRVGQHGWIQVPAFEFPIEQHFLLPFIHWLADTLQIWLLRRLHKEFRGPLSDDMFMAVFHTRPLTRSQLGHLFPETDIRSEWLLLPKSHVATWTHASGADA</sequence>
<dbReference type="AlphaFoldDB" id="A0A5E4WGF9"/>
<accession>A0A5E4WGF9</accession>
<gene>
    <name evidence="2" type="ORF">PAN31108_03186</name>
</gene>
<evidence type="ECO:0000259" key="1">
    <source>
        <dbReference type="Pfam" id="PF08241"/>
    </source>
</evidence>
<dbReference type="SUPFAM" id="SSF53335">
    <property type="entry name" value="S-adenosyl-L-methionine-dependent methyltransferases"/>
    <property type="match status" value="1"/>
</dbReference>
<evidence type="ECO:0000313" key="3">
    <source>
        <dbReference type="Proteomes" id="UP000406256"/>
    </source>
</evidence>
<dbReference type="Proteomes" id="UP000406256">
    <property type="component" value="Unassembled WGS sequence"/>
</dbReference>
<dbReference type="Pfam" id="PF08241">
    <property type="entry name" value="Methyltransf_11"/>
    <property type="match status" value="1"/>
</dbReference>
<dbReference type="InterPro" id="IPR013216">
    <property type="entry name" value="Methyltransf_11"/>
</dbReference>
<evidence type="ECO:0000313" key="2">
    <source>
        <dbReference type="EMBL" id="VVE22155.1"/>
    </source>
</evidence>
<dbReference type="InterPro" id="IPR029063">
    <property type="entry name" value="SAM-dependent_MTases_sf"/>
</dbReference>
<reference evidence="2 3" key="1">
    <citation type="submission" date="2019-08" db="EMBL/GenBank/DDBJ databases">
        <authorList>
            <person name="Peeters C."/>
        </authorList>
    </citation>
    <scope>NUCLEOTIDE SEQUENCE [LARGE SCALE GENOMIC DNA]</scope>
    <source>
        <strain evidence="2 3">LMG 31108</strain>
    </source>
</reference>